<dbReference type="Pfam" id="PF00155">
    <property type="entry name" value="Aminotran_1_2"/>
    <property type="match status" value="1"/>
</dbReference>
<proteinExistence type="inferred from homology"/>
<dbReference type="InterPro" id="IPR004838">
    <property type="entry name" value="NHTrfase_class1_PyrdxlP-BS"/>
</dbReference>
<reference evidence="6 7" key="1">
    <citation type="submission" date="2019-05" db="EMBL/GenBank/DDBJ databases">
        <title>Psychrobacillus vulpis sp. nov., a new species isolated from feces of a red fox that inhabits in The Tablas de Daimiel Natural Park, Albacete, Spain.</title>
        <authorList>
            <person name="Rodriguez M."/>
            <person name="Reina J.C."/>
            <person name="Bejar V."/>
            <person name="Llamas I."/>
        </authorList>
    </citation>
    <scope>NUCLEOTIDE SEQUENCE [LARGE SCALE GENOMIC DNA]</scope>
    <source>
        <strain evidence="6 7">NEAU-3TGS17</strain>
    </source>
</reference>
<dbReference type="CDD" id="cd00609">
    <property type="entry name" value="AAT_like"/>
    <property type="match status" value="1"/>
</dbReference>
<evidence type="ECO:0000313" key="7">
    <source>
        <dbReference type="Proteomes" id="UP000317316"/>
    </source>
</evidence>
<dbReference type="InterPro" id="IPR050881">
    <property type="entry name" value="LL-DAP_aminotransferase"/>
</dbReference>
<dbReference type="InterPro" id="IPR015421">
    <property type="entry name" value="PyrdxlP-dep_Trfase_major"/>
</dbReference>
<evidence type="ECO:0000256" key="4">
    <source>
        <dbReference type="RuleBase" id="RU000481"/>
    </source>
</evidence>
<dbReference type="InterPro" id="IPR015422">
    <property type="entry name" value="PyrdxlP-dep_Trfase_small"/>
</dbReference>
<accession>A0A544T4U9</accession>
<evidence type="ECO:0000256" key="1">
    <source>
        <dbReference type="ARBA" id="ARBA00001933"/>
    </source>
</evidence>
<evidence type="ECO:0000313" key="6">
    <source>
        <dbReference type="EMBL" id="TQR12483.1"/>
    </source>
</evidence>
<comment type="caution">
    <text evidence="6">The sequence shown here is derived from an EMBL/GenBank/DDBJ whole genome shotgun (WGS) entry which is preliminary data.</text>
</comment>
<name>A0A544T4U9_9BACI</name>
<dbReference type="Gene3D" id="3.90.1150.10">
    <property type="entry name" value="Aspartate Aminotransferase, domain 1"/>
    <property type="match status" value="1"/>
</dbReference>
<keyword evidence="3 4" id="KW-0808">Transferase</keyword>
<dbReference type="InterPro" id="IPR004839">
    <property type="entry name" value="Aminotransferase_I/II_large"/>
</dbReference>
<dbReference type="GO" id="GO:0030170">
    <property type="term" value="F:pyridoxal phosphate binding"/>
    <property type="evidence" value="ECO:0007669"/>
    <property type="project" value="InterPro"/>
</dbReference>
<dbReference type="OrthoDB" id="9802328at2"/>
<dbReference type="SUPFAM" id="SSF53383">
    <property type="entry name" value="PLP-dependent transferases"/>
    <property type="match status" value="1"/>
</dbReference>
<feature type="domain" description="Aminotransferase class I/classII large" evidence="5">
    <location>
        <begin position="34"/>
        <end position="382"/>
    </location>
</feature>
<dbReference type="EC" id="2.6.1.-" evidence="4"/>
<dbReference type="PANTHER" id="PTHR42832">
    <property type="entry name" value="AMINO ACID AMINOTRANSFERASE"/>
    <property type="match status" value="1"/>
</dbReference>
<gene>
    <name evidence="6" type="ORF">FG382_12715</name>
</gene>
<protein>
    <recommendedName>
        <fullName evidence="4">Aminotransferase</fullName>
        <ecNumber evidence="4">2.6.1.-</ecNumber>
    </recommendedName>
</protein>
<sequence length="396" mass="43517">MNIEPSRKMSIFEPAIFGDLKAAAAAKQAAGYEVYDLSLGSPDLPPDEKIRKVLSEQSFSEHSYGYMLTGTKRFNEAVANYYKRRVNVTLNPQTEILQTMGSQEGLVHLPIAFCNEGDIVLTTNPGYVAYDAGIKLAGAVPYYMNLTEENGYLPDLAAIPEEVAYKAKLMILNLPGNPVPAMPNHAFFEKVVAFANKYNVIILHDAAYSEFYFSGDTPSSFLTTPGAMEVGMEINSLSKSFSLAGTRIAYLVGNAEMISIMKQLKSNLDFGIFSPIQEAGITALNNAEEITDRLRQLFAERHKVLMQGIMDLGWTVAPSNGGMFVWAKYPYDMDDKEFAFEVIRQTGVVTVPGTVFGSEGAGFVRLALVQDVETLKKAVEQLKTLNLETCATLVNN</sequence>
<evidence type="ECO:0000259" key="5">
    <source>
        <dbReference type="Pfam" id="PF00155"/>
    </source>
</evidence>
<evidence type="ECO:0000256" key="2">
    <source>
        <dbReference type="ARBA" id="ARBA00022576"/>
    </source>
</evidence>
<evidence type="ECO:0000256" key="3">
    <source>
        <dbReference type="ARBA" id="ARBA00022679"/>
    </source>
</evidence>
<dbReference type="AlphaFoldDB" id="A0A544T4U9"/>
<keyword evidence="7" id="KW-1185">Reference proteome</keyword>
<comment type="similarity">
    <text evidence="4">Belongs to the class-I pyridoxal-phosphate-dependent aminotransferase family.</text>
</comment>
<dbReference type="EMBL" id="VDGH01000007">
    <property type="protein sequence ID" value="TQR12483.1"/>
    <property type="molecule type" value="Genomic_DNA"/>
</dbReference>
<organism evidence="6 7">
    <name type="scientific">Psychrobacillus lasiicapitis</name>
    <dbReference type="NCBI Taxonomy" id="1636719"/>
    <lineage>
        <taxon>Bacteria</taxon>
        <taxon>Bacillati</taxon>
        <taxon>Bacillota</taxon>
        <taxon>Bacilli</taxon>
        <taxon>Bacillales</taxon>
        <taxon>Bacillaceae</taxon>
        <taxon>Psychrobacillus</taxon>
    </lineage>
</organism>
<dbReference type="InterPro" id="IPR015424">
    <property type="entry name" value="PyrdxlP-dep_Trfase"/>
</dbReference>
<dbReference type="RefSeq" id="WP_142539263.1">
    <property type="nucleotide sequence ID" value="NZ_BMIE01000006.1"/>
</dbReference>
<comment type="cofactor">
    <cofactor evidence="1 4">
        <name>pyridoxal 5'-phosphate</name>
        <dbReference type="ChEBI" id="CHEBI:597326"/>
    </cofactor>
</comment>
<keyword evidence="2 4" id="KW-0032">Aminotransferase</keyword>
<dbReference type="PROSITE" id="PS00105">
    <property type="entry name" value="AA_TRANSFER_CLASS_1"/>
    <property type="match status" value="1"/>
</dbReference>
<dbReference type="GO" id="GO:0008483">
    <property type="term" value="F:transaminase activity"/>
    <property type="evidence" value="ECO:0007669"/>
    <property type="project" value="UniProtKB-KW"/>
</dbReference>
<dbReference type="Gene3D" id="3.40.640.10">
    <property type="entry name" value="Type I PLP-dependent aspartate aminotransferase-like (Major domain)"/>
    <property type="match status" value="1"/>
</dbReference>
<dbReference type="PANTHER" id="PTHR42832:SF3">
    <property type="entry name" value="L-GLUTAMINE--4-(METHYLSULFANYL)-2-OXOBUTANOATE AMINOTRANSFERASE"/>
    <property type="match status" value="1"/>
</dbReference>
<dbReference type="Proteomes" id="UP000317316">
    <property type="component" value="Unassembled WGS sequence"/>
</dbReference>